<feature type="non-terminal residue" evidence="2">
    <location>
        <position position="212"/>
    </location>
</feature>
<evidence type="ECO:0000313" key="3">
    <source>
        <dbReference type="Proteomes" id="UP000189670"/>
    </source>
</evidence>
<name>A0A1V1NR28_9BACT</name>
<gene>
    <name evidence="2" type="ORF">OMM_14934</name>
</gene>
<dbReference type="PANTHER" id="PTHR34825">
    <property type="entry name" value="CONSERVED PROTEIN, WITH A WEAK D-GALACTARATE DEHYDRATASE/ALTRONATE HYDROLASE DOMAIN"/>
    <property type="match status" value="1"/>
</dbReference>
<protein>
    <recommendedName>
        <fullName evidence="1">AAA-ATPase-like domain-containing protein</fullName>
    </recommendedName>
</protein>
<dbReference type="InterPro" id="IPR018631">
    <property type="entry name" value="AAA-ATPase-like_dom"/>
</dbReference>
<feature type="domain" description="AAA-ATPase-like" evidence="1">
    <location>
        <begin position="8"/>
        <end position="205"/>
    </location>
</feature>
<dbReference type="EMBL" id="ATBP01003302">
    <property type="protein sequence ID" value="ETR65027.1"/>
    <property type="molecule type" value="Genomic_DNA"/>
</dbReference>
<dbReference type="Gene3D" id="3.40.50.300">
    <property type="entry name" value="P-loop containing nucleotide triphosphate hydrolases"/>
    <property type="match status" value="1"/>
</dbReference>
<accession>A0A1V1NR28</accession>
<dbReference type="PANTHER" id="PTHR34825:SF1">
    <property type="entry name" value="AAA-ATPASE-LIKE DOMAIN-CONTAINING PROTEIN"/>
    <property type="match status" value="1"/>
</dbReference>
<dbReference type="AlphaFoldDB" id="A0A1V1NR28"/>
<evidence type="ECO:0000259" key="1">
    <source>
        <dbReference type="Pfam" id="PF09820"/>
    </source>
</evidence>
<proteinExistence type="predicted"/>
<reference evidence="3" key="1">
    <citation type="submission" date="2012-11" db="EMBL/GenBank/DDBJ databases">
        <authorList>
            <person name="Lucero-Rivera Y.E."/>
            <person name="Tovar-Ramirez D."/>
        </authorList>
    </citation>
    <scope>NUCLEOTIDE SEQUENCE [LARGE SCALE GENOMIC DNA]</scope>
    <source>
        <strain evidence="3">Araruama</strain>
    </source>
</reference>
<dbReference type="InterPro" id="IPR027417">
    <property type="entry name" value="P-loop_NTPase"/>
</dbReference>
<dbReference type="Pfam" id="PF09820">
    <property type="entry name" value="AAA-ATPase_like"/>
    <property type="match status" value="1"/>
</dbReference>
<dbReference type="Proteomes" id="UP000189670">
    <property type="component" value="Unassembled WGS sequence"/>
</dbReference>
<organism evidence="2 3">
    <name type="scientific">Candidatus Magnetoglobus multicellularis str. Araruama</name>
    <dbReference type="NCBI Taxonomy" id="890399"/>
    <lineage>
        <taxon>Bacteria</taxon>
        <taxon>Pseudomonadati</taxon>
        <taxon>Thermodesulfobacteriota</taxon>
        <taxon>Desulfobacteria</taxon>
        <taxon>Desulfobacterales</taxon>
        <taxon>Desulfobacteraceae</taxon>
        <taxon>Candidatus Magnetoglobus</taxon>
    </lineage>
</organism>
<dbReference type="SUPFAM" id="SSF52540">
    <property type="entry name" value="P-loop containing nucleoside triphosphate hydrolases"/>
    <property type="match status" value="1"/>
</dbReference>
<sequence length="212" mass="24804">MNMNKAIIGESDFKRVRQAGAYYVDKSLFVEEVLTSPYKIMLLTRPRRFGKTLNLSLLHHFFEKRNPDESNLFEKLAISSSDVYNDHLSKYPVIYLTFKDIKDESFDIAVHRIGVLIHEVLEKHRYLLQWENLSSLASKLFDKVLNQKAEPRDLMDSIRVLSDQLHQYHDQAVIILIDEYDTPIHSAYTNGYYQRMIGFLRNLLSGAFKDNA</sequence>
<evidence type="ECO:0000313" key="2">
    <source>
        <dbReference type="EMBL" id="ETR65027.1"/>
    </source>
</evidence>
<comment type="caution">
    <text evidence="2">The sequence shown here is derived from an EMBL/GenBank/DDBJ whole genome shotgun (WGS) entry which is preliminary data.</text>
</comment>